<gene>
    <name evidence="1" type="ORF">HK100_009607</name>
</gene>
<organism evidence="1 2">
    <name type="scientific">Physocladia obscura</name>
    <dbReference type="NCBI Taxonomy" id="109957"/>
    <lineage>
        <taxon>Eukaryota</taxon>
        <taxon>Fungi</taxon>
        <taxon>Fungi incertae sedis</taxon>
        <taxon>Chytridiomycota</taxon>
        <taxon>Chytridiomycota incertae sedis</taxon>
        <taxon>Chytridiomycetes</taxon>
        <taxon>Chytridiales</taxon>
        <taxon>Chytriomycetaceae</taxon>
        <taxon>Physocladia</taxon>
    </lineage>
</organism>
<keyword evidence="2" id="KW-1185">Reference proteome</keyword>
<evidence type="ECO:0000313" key="2">
    <source>
        <dbReference type="Proteomes" id="UP001211907"/>
    </source>
</evidence>
<comment type="caution">
    <text evidence="1">The sequence shown here is derived from an EMBL/GenBank/DDBJ whole genome shotgun (WGS) entry which is preliminary data.</text>
</comment>
<accession>A0AAD5SNE6</accession>
<sequence>MSSTIPGYYFDAERNRYFKILKTTHAPPESESSFVTQAFVAAKNKEASASSAATFSKDYRYSTNAKHTYPSGNKNHKKLLGNSNNGHKVSFHKTSSNRTQIPSSSNNITNSRWCGHSAQLSTFSLLRLRQQRSSFAFSSFRRIYWISKAHVFNSNYPLSPSCTLSLHHDLDTSTPVSIFD</sequence>
<name>A0AAD5SNE6_9FUNG</name>
<dbReference type="AlphaFoldDB" id="A0AAD5SNE6"/>
<evidence type="ECO:0000313" key="1">
    <source>
        <dbReference type="EMBL" id="KAJ3082707.1"/>
    </source>
</evidence>
<reference evidence="1" key="1">
    <citation type="submission" date="2020-05" db="EMBL/GenBank/DDBJ databases">
        <title>Phylogenomic resolution of chytrid fungi.</title>
        <authorList>
            <person name="Stajich J.E."/>
            <person name="Amses K."/>
            <person name="Simmons R."/>
            <person name="Seto K."/>
            <person name="Myers J."/>
            <person name="Bonds A."/>
            <person name="Quandt C.A."/>
            <person name="Barry K."/>
            <person name="Liu P."/>
            <person name="Grigoriev I."/>
            <person name="Longcore J.E."/>
            <person name="James T.Y."/>
        </authorList>
    </citation>
    <scope>NUCLEOTIDE SEQUENCE</scope>
    <source>
        <strain evidence="1">JEL0513</strain>
    </source>
</reference>
<dbReference type="Proteomes" id="UP001211907">
    <property type="component" value="Unassembled WGS sequence"/>
</dbReference>
<proteinExistence type="predicted"/>
<protein>
    <submittedName>
        <fullName evidence="1">Uncharacterized protein</fullName>
    </submittedName>
</protein>
<feature type="non-terminal residue" evidence="1">
    <location>
        <position position="180"/>
    </location>
</feature>
<dbReference type="EMBL" id="JADGJH010004988">
    <property type="protein sequence ID" value="KAJ3082707.1"/>
    <property type="molecule type" value="Genomic_DNA"/>
</dbReference>